<feature type="domain" description="Thiolase N-terminal" evidence="1">
    <location>
        <begin position="24"/>
        <end position="175"/>
    </location>
</feature>
<feature type="domain" description="Thiolase C-terminal" evidence="2">
    <location>
        <begin position="246"/>
        <end position="375"/>
    </location>
</feature>
<dbReference type="InterPro" id="IPR002155">
    <property type="entry name" value="Thiolase"/>
</dbReference>
<dbReference type="Pfam" id="PF22691">
    <property type="entry name" value="Thiolase_C_1"/>
    <property type="match status" value="1"/>
</dbReference>
<dbReference type="PANTHER" id="PTHR42870:SF7">
    <property type="entry name" value="ACETYL-COA C-ACETYLTRANSFERASE (ACETOACETYL-COA THIOLASE) (ACAB-3)"/>
    <property type="match status" value="1"/>
</dbReference>
<dbReference type="InterPro" id="IPR020616">
    <property type="entry name" value="Thiolase_N"/>
</dbReference>
<dbReference type="InterPro" id="IPR016039">
    <property type="entry name" value="Thiolase-like"/>
</dbReference>
<evidence type="ECO:0000259" key="2">
    <source>
        <dbReference type="Pfam" id="PF22691"/>
    </source>
</evidence>
<dbReference type="Pfam" id="PF00108">
    <property type="entry name" value="Thiolase_N"/>
    <property type="match status" value="1"/>
</dbReference>
<sequence>MEKVGIVGYNQVKLYSDANYGRYEMIFEAVRGALDDAGLKKKDITTAISCTNDYYDGRTISNAFTVEVGGGYLTDESKVEMDGAHAVLYGLMRILSGNHKLALIWGGSMASCFPYHVTRLYEVDPTWERPVGCVNDITAAGFQMRAYMEKYGVSSEEIAKIAVKNRKNASKNPLALQEAQNNGISIKEVMESDIYADPVTELMVAQPCDGVAALLLAPEKQALKITDNPVWITGVGYNQETYYLGDRNLAESKSMELAGKMAFNSAGIIEPRKEINVAELFEAYAHEEIIFSEALGLAEKGQGANLGSEIGGELPINPSGGAIGGNPPCGTGLIRIIEAAKQLKGEAKGYQVDGANKAIASGQIGMCAQNNIVYVLEGEN</sequence>
<name>A0A0F9SVZ0_9ZZZZ</name>
<reference evidence="3" key="1">
    <citation type="journal article" date="2015" name="Nature">
        <title>Complex archaea that bridge the gap between prokaryotes and eukaryotes.</title>
        <authorList>
            <person name="Spang A."/>
            <person name="Saw J.H."/>
            <person name="Jorgensen S.L."/>
            <person name="Zaremba-Niedzwiedzka K."/>
            <person name="Martijn J."/>
            <person name="Lind A.E."/>
            <person name="van Eijk R."/>
            <person name="Schleper C."/>
            <person name="Guy L."/>
            <person name="Ettema T.J."/>
        </authorList>
    </citation>
    <scope>NUCLEOTIDE SEQUENCE</scope>
</reference>
<dbReference type="AlphaFoldDB" id="A0A0F9SVZ0"/>
<protein>
    <recommendedName>
        <fullName evidence="4">Thiolase N-terminal domain-containing protein</fullName>
    </recommendedName>
</protein>
<dbReference type="PIRSF" id="PIRSF000429">
    <property type="entry name" value="Ac-CoA_Ac_transf"/>
    <property type="match status" value="1"/>
</dbReference>
<evidence type="ECO:0000259" key="1">
    <source>
        <dbReference type="Pfam" id="PF00108"/>
    </source>
</evidence>
<dbReference type="CDD" id="cd00829">
    <property type="entry name" value="SCP-x_thiolase"/>
    <property type="match status" value="1"/>
</dbReference>
<dbReference type="SUPFAM" id="SSF53901">
    <property type="entry name" value="Thiolase-like"/>
    <property type="match status" value="2"/>
</dbReference>
<evidence type="ECO:0008006" key="4">
    <source>
        <dbReference type="Google" id="ProtNLM"/>
    </source>
</evidence>
<gene>
    <name evidence="3" type="ORF">LCGC14_0468090</name>
</gene>
<accession>A0A0F9SVZ0</accession>
<dbReference type="InterPro" id="IPR055140">
    <property type="entry name" value="Thiolase_C_2"/>
</dbReference>
<comment type="caution">
    <text evidence="3">The sequence shown here is derived from an EMBL/GenBank/DDBJ whole genome shotgun (WGS) entry which is preliminary data.</text>
</comment>
<proteinExistence type="predicted"/>
<dbReference type="PANTHER" id="PTHR42870">
    <property type="entry name" value="ACETYL-COA C-ACETYLTRANSFERASE"/>
    <property type="match status" value="1"/>
</dbReference>
<dbReference type="Gene3D" id="3.40.47.10">
    <property type="match status" value="1"/>
</dbReference>
<organism evidence="3">
    <name type="scientific">marine sediment metagenome</name>
    <dbReference type="NCBI Taxonomy" id="412755"/>
    <lineage>
        <taxon>unclassified sequences</taxon>
        <taxon>metagenomes</taxon>
        <taxon>ecological metagenomes</taxon>
    </lineage>
</organism>
<dbReference type="GO" id="GO:0016747">
    <property type="term" value="F:acyltransferase activity, transferring groups other than amino-acyl groups"/>
    <property type="evidence" value="ECO:0007669"/>
    <property type="project" value="InterPro"/>
</dbReference>
<dbReference type="EMBL" id="LAZR01000491">
    <property type="protein sequence ID" value="KKN66762.1"/>
    <property type="molecule type" value="Genomic_DNA"/>
</dbReference>
<evidence type="ECO:0000313" key="3">
    <source>
        <dbReference type="EMBL" id="KKN66762.1"/>
    </source>
</evidence>